<protein>
    <recommendedName>
        <fullName evidence="4">DUF4175 domain-containing protein</fullName>
    </recommendedName>
</protein>
<evidence type="ECO:0000256" key="1">
    <source>
        <dbReference type="SAM" id="Phobius"/>
    </source>
</evidence>
<evidence type="ECO:0000313" key="2">
    <source>
        <dbReference type="EMBL" id="NDP47160.1"/>
    </source>
</evidence>
<feature type="transmembrane region" description="Helical" evidence="1">
    <location>
        <begin position="42"/>
        <end position="67"/>
    </location>
</feature>
<feature type="transmembrane region" description="Helical" evidence="1">
    <location>
        <begin position="12"/>
        <end position="30"/>
    </location>
</feature>
<accession>A0A7C9NSU0</accession>
<keyword evidence="1" id="KW-1133">Transmembrane helix</keyword>
<evidence type="ECO:0000313" key="3">
    <source>
        <dbReference type="Proteomes" id="UP000483432"/>
    </source>
</evidence>
<organism evidence="2 3">
    <name type="scientific">Sulfuriferula multivorans</name>
    <dbReference type="NCBI Taxonomy" id="1559896"/>
    <lineage>
        <taxon>Bacteria</taxon>
        <taxon>Pseudomonadati</taxon>
        <taxon>Pseudomonadota</taxon>
        <taxon>Betaproteobacteria</taxon>
        <taxon>Nitrosomonadales</taxon>
        <taxon>Sulfuricellaceae</taxon>
        <taxon>Sulfuriferula</taxon>
    </lineage>
</organism>
<keyword evidence="1" id="KW-0472">Membrane</keyword>
<name>A0A7C9NSU0_9PROT</name>
<gene>
    <name evidence="2" type="ORF">GZ085_01990</name>
</gene>
<dbReference type="EMBL" id="JAAFGW010000016">
    <property type="protein sequence ID" value="NDP47160.1"/>
    <property type="molecule type" value="Genomic_DNA"/>
</dbReference>
<dbReference type="AlphaFoldDB" id="A0A7C9NSU0"/>
<evidence type="ECO:0008006" key="4">
    <source>
        <dbReference type="Google" id="ProtNLM"/>
    </source>
</evidence>
<keyword evidence="1" id="KW-0812">Transmembrane</keyword>
<dbReference type="Proteomes" id="UP000483432">
    <property type="component" value="Unassembled WGS sequence"/>
</dbReference>
<proteinExistence type="predicted"/>
<sequence length="94" mass="10205">MENTLNELLPFIPVLVMIALLVFWLGHAGLRAALPTILGVSFMFALGAWLGGVWAVIFALFIVLGLVHRAAEKRTAAGRETDAFLMGTMYGDDN</sequence>
<reference evidence="2 3" key="1">
    <citation type="submission" date="2019-09" db="EMBL/GenBank/DDBJ databases">
        <title>H2 Metabolism Revealed by Metagenomic Analysis in Subglacial Sediment of East Antarctica.</title>
        <authorList>
            <person name="Yang Z."/>
            <person name="Zhang Y."/>
            <person name="Lv Y."/>
            <person name="Yan W."/>
            <person name="Xiao X."/>
            <person name="Sun B."/>
            <person name="Ma H."/>
        </authorList>
    </citation>
    <scope>NUCLEOTIDE SEQUENCE [LARGE SCALE GENOMIC DNA]</scope>
    <source>
        <strain evidence="2">Bin2_2</strain>
    </source>
</reference>
<comment type="caution">
    <text evidence="2">The sequence shown here is derived from an EMBL/GenBank/DDBJ whole genome shotgun (WGS) entry which is preliminary data.</text>
</comment>